<reference evidence="1 2" key="1">
    <citation type="journal article" date="2018" name="Proc. R. Soc. B">
        <title>A non-coding region near Follistatin controls head colour polymorphism in the Gouldian finch.</title>
        <authorList>
            <person name="Toomey M.B."/>
            <person name="Marques C.I."/>
            <person name="Andrade P."/>
            <person name="Araujo P.M."/>
            <person name="Sabatino S."/>
            <person name="Gazda M.A."/>
            <person name="Afonso S."/>
            <person name="Lopes R.J."/>
            <person name="Corbo J.C."/>
            <person name="Carneiro M."/>
        </authorList>
    </citation>
    <scope>NUCLEOTIDE SEQUENCE [LARGE SCALE GENOMIC DNA]</scope>
    <source>
        <strain evidence="1">Red01</strain>
        <tissue evidence="1">Muscle</tissue>
    </source>
</reference>
<gene>
    <name evidence="1" type="ORF">DV515_00007235</name>
</gene>
<dbReference type="EMBL" id="QUSF01000018">
    <property type="protein sequence ID" value="RLW02462.1"/>
    <property type="molecule type" value="Genomic_DNA"/>
</dbReference>
<evidence type="ECO:0000313" key="2">
    <source>
        <dbReference type="Proteomes" id="UP000276834"/>
    </source>
</evidence>
<keyword evidence="2" id="KW-1185">Reference proteome</keyword>
<accession>A0A3L8SI93</accession>
<evidence type="ECO:0000313" key="1">
    <source>
        <dbReference type="EMBL" id="RLW02462.1"/>
    </source>
</evidence>
<dbReference type="AlphaFoldDB" id="A0A3L8SI93"/>
<comment type="caution">
    <text evidence="1">The sequence shown here is derived from an EMBL/GenBank/DDBJ whole genome shotgun (WGS) entry which is preliminary data.</text>
</comment>
<organism evidence="1 2">
    <name type="scientific">Chloebia gouldiae</name>
    <name type="common">Gouldian finch</name>
    <name type="synonym">Erythrura gouldiae</name>
    <dbReference type="NCBI Taxonomy" id="44316"/>
    <lineage>
        <taxon>Eukaryota</taxon>
        <taxon>Metazoa</taxon>
        <taxon>Chordata</taxon>
        <taxon>Craniata</taxon>
        <taxon>Vertebrata</taxon>
        <taxon>Euteleostomi</taxon>
        <taxon>Archelosauria</taxon>
        <taxon>Archosauria</taxon>
        <taxon>Dinosauria</taxon>
        <taxon>Saurischia</taxon>
        <taxon>Theropoda</taxon>
        <taxon>Coelurosauria</taxon>
        <taxon>Aves</taxon>
        <taxon>Neognathae</taxon>
        <taxon>Neoaves</taxon>
        <taxon>Telluraves</taxon>
        <taxon>Australaves</taxon>
        <taxon>Passeriformes</taxon>
        <taxon>Passeroidea</taxon>
        <taxon>Passeridae</taxon>
        <taxon>Chloebia</taxon>
    </lineage>
</organism>
<dbReference type="Proteomes" id="UP000276834">
    <property type="component" value="Unassembled WGS sequence"/>
</dbReference>
<sequence>MRSRTHPQVILQVAELLPQVLEGSNSKVQLPVTCKSDEFAKHPVNAKCQEETTNSQTTLSLSAVQC</sequence>
<protein>
    <submittedName>
        <fullName evidence="1">Uncharacterized protein</fullName>
    </submittedName>
</protein>
<name>A0A3L8SI93_CHLGU</name>
<proteinExistence type="predicted"/>